<comment type="subcellular location">
    <subcellularLocation>
        <location evidence="1">Membrane</location>
        <topology evidence="1">Single-pass membrane protein</topology>
    </subcellularLocation>
</comment>
<comment type="similarity">
    <text evidence="6">Belongs to the menorin family.</text>
</comment>
<evidence type="ECO:0000313" key="9">
    <source>
        <dbReference type="Ensembl" id="ENSPANP00000058591.1"/>
    </source>
</evidence>
<dbReference type="Ensembl" id="ENSPANT00000067269.1">
    <property type="protein sequence ID" value="ENSPANP00000058591.1"/>
    <property type="gene ID" value="ENSPANG00000003399.3"/>
</dbReference>
<accession>A0A8I5P1S3</accession>
<keyword evidence="3 7" id="KW-1133">Transmembrane helix</keyword>
<dbReference type="Proteomes" id="UP000028761">
    <property type="component" value="Chromosome 1"/>
</dbReference>
<evidence type="ECO:0000256" key="1">
    <source>
        <dbReference type="ARBA" id="ARBA00004167"/>
    </source>
</evidence>
<keyword evidence="4 7" id="KW-0472">Membrane</keyword>
<dbReference type="InterPro" id="IPR019356">
    <property type="entry name" value="Menorin_dom"/>
</dbReference>
<evidence type="ECO:0000256" key="5">
    <source>
        <dbReference type="ARBA" id="ARBA00044104"/>
    </source>
</evidence>
<dbReference type="GO" id="GO:0016020">
    <property type="term" value="C:membrane"/>
    <property type="evidence" value="ECO:0007669"/>
    <property type="project" value="UniProtKB-SubCell"/>
</dbReference>
<evidence type="ECO:0000256" key="6">
    <source>
        <dbReference type="ARBA" id="ARBA00044953"/>
    </source>
</evidence>
<keyword evidence="2 7" id="KW-0812">Transmembrane</keyword>
<evidence type="ECO:0000256" key="3">
    <source>
        <dbReference type="ARBA" id="ARBA00022989"/>
    </source>
</evidence>
<sequence>MAWREQLSKNQVNWVLAGITCVSVVVIATTVLAITLWRPGCELEACSPDADMLDYLLSLGQISRRDALEVTWYHAANSKEAMTAALNTTLFPRPVRDRPVRKPLPSKPQEARNLHFKNGYSNQLAKAHGNITVLEADVNVEGLGTANETGVPIMAHPPAIYSDNTLEQWLDAVLGSSQKGIKLDFKNIKAVGPSLDLLRRLTEEGKVRRPVWINADILKGPNMLISTEVNATQFLALVQEKYPKATLSPGWTTFYMSTFPNRTYTRAMVEKMHELVGVVPQRVTFPVRSSMVRAAWPHFSWLLSQSERYSLTLWQAASDPMSVEDLLYVRDNTAVHQVYYDIFEPLLSQFKQLALNATRKPMYYTGGSLIPLLQLPGDDGLNVEWLVPDVQGSGQTATMTLPDTEGMILLNTGLEGTVAENPVPIVHAPSGSILTLESCLQQLATRPGHWGIHLQIAEPAALRPSLALLAHLSSLGLLHWPVWVGAKISHRSFSVPGHVAGRELLTAVAEVFPYVTVAPGWPEEVLGSGYREHLLTDMLELCQGLWQPVSFQMQAILLGHSTAGAIARLLASSPRATVTVEHSPAGGDYASVRTALLAARAVDRTRVYYRLPQGHRKDLLADVGRN</sequence>
<organism evidence="9 10">
    <name type="scientific">Papio anubis</name>
    <name type="common">Olive baboon</name>
    <dbReference type="NCBI Taxonomy" id="9555"/>
    <lineage>
        <taxon>Eukaryota</taxon>
        <taxon>Metazoa</taxon>
        <taxon>Chordata</taxon>
        <taxon>Craniata</taxon>
        <taxon>Vertebrata</taxon>
        <taxon>Euteleostomi</taxon>
        <taxon>Mammalia</taxon>
        <taxon>Eutheria</taxon>
        <taxon>Euarchontoglires</taxon>
        <taxon>Primates</taxon>
        <taxon>Haplorrhini</taxon>
        <taxon>Catarrhini</taxon>
        <taxon>Cercopithecidae</taxon>
        <taxon>Cercopithecinae</taxon>
        <taxon>Papio</taxon>
    </lineage>
</organism>
<dbReference type="AlphaFoldDB" id="A0A8I5P1S3"/>
<reference evidence="9 10" key="1">
    <citation type="submission" date="2012-03" db="EMBL/GenBank/DDBJ databases">
        <title>Whole Genome Assembly of Papio anubis.</title>
        <authorList>
            <person name="Liu Y.L."/>
            <person name="Abraham K.A."/>
            <person name="Akbar H.A."/>
            <person name="Ali S.A."/>
            <person name="Anosike U.A."/>
            <person name="Aqrawi P.A."/>
            <person name="Arias F.A."/>
            <person name="Attaway T.A."/>
            <person name="Awwad R.A."/>
            <person name="Babu C.B."/>
            <person name="Bandaranaike D.B."/>
            <person name="Battles P.B."/>
            <person name="Bell A.B."/>
            <person name="Beltran B.B."/>
            <person name="Berhane-Mersha D.B."/>
            <person name="Bess C.B."/>
            <person name="Bickham C.B."/>
            <person name="Bolden T.B."/>
            <person name="Carter K.C."/>
            <person name="Chau D.C."/>
            <person name="Chavez A.C."/>
            <person name="Clerc-Blankenburg K.C."/>
            <person name="Coyle M.C."/>
            <person name="Dao M.D."/>
            <person name="Davila M.L.D."/>
            <person name="Davy-Carroll L.D."/>
            <person name="Denson S.D."/>
            <person name="Dinh H.D."/>
            <person name="Fernandez S.F."/>
            <person name="Fernando P.F."/>
            <person name="Forbes L.F."/>
            <person name="Francis C.F."/>
            <person name="Francisco L.F."/>
            <person name="Fu Q.F."/>
            <person name="Garcia-Iii R.G."/>
            <person name="Garrett T.G."/>
            <person name="Gross S.G."/>
            <person name="Gubbala S.G."/>
            <person name="Hirani K.H."/>
            <person name="Hogues M.H."/>
            <person name="Hollins B.H."/>
            <person name="Jackson L.J."/>
            <person name="Javaid M.J."/>
            <person name="Jhangiani S.J."/>
            <person name="Johnson A.J."/>
            <person name="Johnson B.J."/>
            <person name="Jones J.J."/>
            <person name="Joshi V.J."/>
            <person name="Kalu J.K."/>
            <person name="Khan N.K."/>
            <person name="Korchina V.K."/>
            <person name="Kovar C.K."/>
            <person name="Lago L.L."/>
            <person name="Lara F.L."/>
            <person name="Le T.-K.L."/>
            <person name="Lee S.L."/>
            <person name="Legall-Iii F.L."/>
            <person name="Lemon S.L."/>
            <person name="Liu J.L."/>
            <person name="Liu Y.-S.L."/>
            <person name="Liyanage D.L."/>
            <person name="Lopez J.L."/>
            <person name="Lorensuhewa L.L."/>
            <person name="Mata R.M."/>
            <person name="Mathew T.M."/>
            <person name="Mercado C.M."/>
            <person name="Mercado I.M."/>
            <person name="Morales K.M."/>
            <person name="Morgan M.M."/>
            <person name="Munidasa M.M."/>
            <person name="Ngo D.N."/>
            <person name="Nguyen L.N."/>
            <person name="Nguyen T.N."/>
            <person name="Nguyen N.N."/>
            <person name="Obregon M.O."/>
            <person name="Okwuonu G.O."/>
            <person name="Ongeri F.O."/>
            <person name="Onwere C.O."/>
            <person name="Osifeso I.O."/>
            <person name="Parra A.P."/>
            <person name="Patil S.P."/>
            <person name="Perez A.P."/>
            <person name="Perez Y.P."/>
            <person name="Pham C.P."/>
            <person name="Pu L.-L.P."/>
            <person name="Puazo M.P."/>
            <person name="Quiroz J.Q."/>
            <person name="Rouhana J.R."/>
            <person name="Ruiz M.R."/>
            <person name="Ruiz S.-J.R."/>
            <person name="Saada N.S."/>
            <person name="Santibanez J.S."/>
            <person name="Scheel M.S."/>
            <person name="Schneider B.S."/>
            <person name="Simmons D.S."/>
            <person name="Sisson I.S."/>
            <person name="Tang L.-Y.T."/>
            <person name="Thornton R.T."/>
            <person name="Tisius J.T."/>
            <person name="Toledanes G.T."/>
            <person name="Trejos Z.T."/>
            <person name="Usmani K.U."/>
            <person name="Varghese R.V."/>
            <person name="Vattathil S.V."/>
            <person name="Vee V.V."/>
            <person name="Walker D.W."/>
            <person name="Weissenberger G.W."/>
            <person name="White C.W."/>
            <person name="Williams A.W."/>
            <person name="Woodworth J.W."/>
            <person name="Wright R.W."/>
            <person name="Zhu Y.Z."/>
            <person name="Han Y.H."/>
            <person name="Newsham I.N."/>
            <person name="Nazareth L.N."/>
            <person name="Worley K.W."/>
            <person name="Muzny D.M."/>
            <person name="Rogers J.R."/>
            <person name="Gibbs R.G."/>
        </authorList>
    </citation>
    <scope>NUCLEOTIDE SEQUENCE [LARGE SCALE GENOMIC DNA]</scope>
</reference>
<evidence type="ECO:0000256" key="2">
    <source>
        <dbReference type="ARBA" id="ARBA00022692"/>
    </source>
</evidence>
<feature type="domain" description="Menorin-like" evidence="8">
    <location>
        <begin position="125"/>
        <end position="346"/>
    </location>
</feature>
<dbReference type="Pfam" id="PF10223">
    <property type="entry name" value="Menorin_N"/>
    <property type="match status" value="2"/>
</dbReference>
<name>A0A8I5P1S3_PAPAN</name>
<dbReference type="PANTHER" id="PTHR21184:SF4">
    <property type="entry name" value="PROTEIN FAM151A"/>
    <property type="match status" value="1"/>
</dbReference>
<reference evidence="9" key="2">
    <citation type="submission" date="2025-08" db="UniProtKB">
        <authorList>
            <consortium name="Ensembl"/>
        </authorList>
    </citation>
    <scope>IDENTIFICATION</scope>
</reference>
<evidence type="ECO:0000313" key="10">
    <source>
        <dbReference type="Proteomes" id="UP000028761"/>
    </source>
</evidence>
<feature type="domain" description="Menorin-like" evidence="8">
    <location>
        <begin position="379"/>
        <end position="615"/>
    </location>
</feature>
<evidence type="ECO:0000259" key="8">
    <source>
        <dbReference type="Pfam" id="PF10223"/>
    </source>
</evidence>
<dbReference type="PANTHER" id="PTHR21184">
    <property type="entry name" value="MENORIN (DENDRITIC BRANCHING PROTEIN)"/>
    <property type="match status" value="1"/>
</dbReference>
<protein>
    <recommendedName>
        <fullName evidence="5">Protein FAM151A</fullName>
    </recommendedName>
</protein>
<dbReference type="GO" id="GO:0005615">
    <property type="term" value="C:extracellular space"/>
    <property type="evidence" value="ECO:0007669"/>
    <property type="project" value="TreeGrafter"/>
</dbReference>
<gene>
    <name evidence="9" type="primary">FAM151A</name>
</gene>
<evidence type="ECO:0000256" key="4">
    <source>
        <dbReference type="ARBA" id="ARBA00023136"/>
    </source>
</evidence>
<feature type="transmembrane region" description="Helical" evidence="7">
    <location>
        <begin position="12"/>
        <end position="37"/>
    </location>
</feature>
<proteinExistence type="inferred from homology"/>
<dbReference type="GeneTree" id="ENSGT00530000063681"/>
<evidence type="ECO:0000256" key="7">
    <source>
        <dbReference type="SAM" id="Phobius"/>
    </source>
</evidence>
<keyword evidence="10" id="KW-1185">Reference proteome</keyword>
<dbReference type="OMA" id="AHQVYYD"/>
<reference evidence="9" key="3">
    <citation type="submission" date="2025-09" db="UniProtKB">
        <authorList>
            <consortium name="Ensembl"/>
        </authorList>
    </citation>
    <scope>IDENTIFICATION</scope>
</reference>